<dbReference type="PATRIC" id="fig|220754.4.peg.1121"/>
<dbReference type="InterPro" id="IPR000086">
    <property type="entry name" value="NUDIX_hydrolase_dom"/>
</dbReference>
<gene>
    <name evidence="2" type="ORF">KR50_11010</name>
</gene>
<dbReference type="RefSeq" id="WP_052476806.1">
    <property type="nucleotide sequence ID" value="NZ_JXRR01000010.1"/>
</dbReference>
<proteinExistence type="predicted"/>
<dbReference type="OrthoDB" id="9780586at2"/>
<dbReference type="Gene3D" id="3.90.79.10">
    <property type="entry name" value="Nucleoside Triphosphate Pyrophosphohydrolase"/>
    <property type="match status" value="1"/>
</dbReference>
<dbReference type="PANTHER" id="PTHR10885:SF0">
    <property type="entry name" value="ISOPENTENYL-DIPHOSPHATE DELTA-ISOMERASE"/>
    <property type="match status" value="1"/>
</dbReference>
<dbReference type="InterPro" id="IPR015797">
    <property type="entry name" value="NUDIX_hydrolase-like_dom_sf"/>
</dbReference>
<sequence>MEEELLSVFNDNEEKIGVLPRHEVHAKGAWHETFHCWLIKKTGNQLSLYFQLRSPEKKDYPNLLDITAAGHLLATESVEEGARELEEELGLKLPFTSLQPLGTIKEKLVHGSVTDAEICRVFSYEIKHEWAFTLQMSEVKGLVQIELNAFKELIEEKREEAWISGFEEDENGRYNVDKTVNKNDFVPHDQEYFRYIIKKIEDLYTYPQGSAASKQR</sequence>
<dbReference type="AlphaFoldDB" id="A0A0C2VXD2"/>
<evidence type="ECO:0000313" key="3">
    <source>
        <dbReference type="Proteomes" id="UP000031972"/>
    </source>
</evidence>
<evidence type="ECO:0000313" key="2">
    <source>
        <dbReference type="EMBL" id="KIL49066.1"/>
    </source>
</evidence>
<keyword evidence="3" id="KW-1185">Reference proteome</keyword>
<comment type="caution">
    <text evidence="2">The sequence shown here is derived from an EMBL/GenBank/DDBJ whole genome shotgun (WGS) entry which is preliminary data.</text>
</comment>
<dbReference type="PANTHER" id="PTHR10885">
    <property type="entry name" value="ISOPENTENYL-DIPHOSPHATE DELTA-ISOMERASE"/>
    <property type="match status" value="1"/>
</dbReference>
<name>A0A0C2VXD2_9BACL</name>
<dbReference type="SUPFAM" id="SSF55811">
    <property type="entry name" value="Nudix"/>
    <property type="match status" value="1"/>
</dbReference>
<evidence type="ECO:0000259" key="1">
    <source>
        <dbReference type="PROSITE" id="PS51462"/>
    </source>
</evidence>
<dbReference type="CDD" id="cd04692">
    <property type="entry name" value="NUDIX_Hydrolase"/>
    <property type="match status" value="1"/>
</dbReference>
<feature type="domain" description="Nudix hydrolase" evidence="1">
    <location>
        <begin position="29"/>
        <end position="169"/>
    </location>
</feature>
<dbReference type="Proteomes" id="UP000031972">
    <property type="component" value="Unassembled WGS sequence"/>
</dbReference>
<dbReference type="EMBL" id="JXRR01000010">
    <property type="protein sequence ID" value="KIL49066.1"/>
    <property type="molecule type" value="Genomic_DNA"/>
</dbReference>
<accession>A0A0C2VXD2</accession>
<dbReference type="GO" id="GO:0003824">
    <property type="term" value="F:catalytic activity"/>
    <property type="evidence" value="ECO:0007669"/>
    <property type="project" value="UniProtKB-ARBA"/>
</dbReference>
<protein>
    <recommendedName>
        <fullName evidence="1">Nudix hydrolase domain-containing protein</fullName>
    </recommendedName>
</protein>
<organism evidence="2 3">
    <name type="scientific">Jeotgalibacillus campisalis</name>
    <dbReference type="NCBI Taxonomy" id="220754"/>
    <lineage>
        <taxon>Bacteria</taxon>
        <taxon>Bacillati</taxon>
        <taxon>Bacillota</taxon>
        <taxon>Bacilli</taxon>
        <taxon>Bacillales</taxon>
        <taxon>Caryophanaceae</taxon>
        <taxon>Jeotgalibacillus</taxon>
    </lineage>
</organism>
<dbReference type="PROSITE" id="PS51462">
    <property type="entry name" value="NUDIX"/>
    <property type="match status" value="1"/>
</dbReference>
<reference evidence="2 3" key="1">
    <citation type="submission" date="2015-01" db="EMBL/GenBank/DDBJ databases">
        <title>Jeotgalibacillus campisalis genome sequencing.</title>
        <authorList>
            <person name="Goh K.M."/>
            <person name="Chan K.-G."/>
            <person name="Yaakop A.S."/>
            <person name="Ee R."/>
            <person name="Gan H.M."/>
            <person name="Chan C.S."/>
        </authorList>
    </citation>
    <scope>NUCLEOTIDE SEQUENCE [LARGE SCALE GENOMIC DNA]</scope>
    <source>
        <strain evidence="2 3">SF-57</strain>
    </source>
</reference>